<feature type="compositionally biased region" description="Basic residues" evidence="1">
    <location>
        <begin position="12"/>
        <end position="27"/>
    </location>
</feature>
<evidence type="ECO:0000313" key="2">
    <source>
        <dbReference type="EMBL" id="CAG8622650.1"/>
    </source>
</evidence>
<feature type="non-terminal residue" evidence="2">
    <location>
        <position position="42"/>
    </location>
</feature>
<reference evidence="2" key="1">
    <citation type="submission" date="2021-06" db="EMBL/GenBank/DDBJ databases">
        <authorList>
            <person name="Kallberg Y."/>
            <person name="Tangrot J."/>
            <person name="Rosling A."/>
        </authorList>
    </citation>
    <scope>NUCLEOTIDE SEQUENCE</scope>
    <source>
        <strain evidence="2">MA453B</strain>
    </source>
</reference>
<name>A0A9N9GSC5_9GLOM</name>
<keyword evidence="3" id="KW-1185">Reference proteome</keyword>
<evidence type="ECO:0000256" key="1">
    <source>
        <dbReference type="SAM" id="MobiDB-lite"/>
    </source>
</evidence>
<dbReference type="Proteomes" id="UP000789405">
    <property type="component" value="Unassembled WGS sequence"/>
</dbReference>
<organism evidence="2 3">
    <name type="scientific">Dentiscutata erythropus</name>
    <dbReference type="NCBI Taxonomy" id="1348616"/>
    <lineage>
        <taxon>Eukaryota</taxon>
        <taxon>Fungi</taxon>
        <taxon>Fungi incertae sedis</taxon>
        <taxon>Mucoromycota</taxon>
        <taxon>Glomeromycotina</taxon>
        <taxon>Glomeromycetes</taxon>
        <taxon>Diversisporales</taxon>
        <taxon>Gigasporaceae</taxon>
        <taxon>Dentiscutata</taxon>
    </lineage>
</organism>
<gene>
    <name evidence="2" type="ORF">DERYTH_LOCUS8721</name>
</gene>
<protein>
    <submittedName>
        <fullName evidence="2">642_t:CDS:1</fullName>
    </submittedName>
</protein>
<dbReference type="AlphaFoldDB" id="A0A9N9GSC5"/>
<sequence>MAIVVLRQRPSSGKKGHVGSGSKRRRSLSLSSSEGVPNIIHM</sequence>
<dbReference type="EMBL" id="CAJVPY010004554">
    <property type="protein sequence ID" value="CAG8622650.1"/>
    <property type="molecule type" value="Genomic_DNA"/>
</dbReference>
<proteinExistence type="predicted"/>
<comment type="caution">
    <text evidence="2">The sequence shown here is derived from an EMBL/GenBank/DDBJ whole genome shotgun (WGS) entry which is preliminary data.</text>
</comment>
<evidence type="ECO:0000313" key="3">
    <source>
        <dbReference type="Proteomes" id="UP000789405"/>
    </source>
</evidence>
<accession>A0A9N9GSC5</accession>
<feature type="region of interest" description="Disordered" evidence="1">
    <location>
        <begin position="1"/>
        <end position="42"/>
    </location>
</feature>